<protein>
    <submittedName>
        <fullName evidence="5">Zinc-ribbon domain-containing protein</fullName>
    </submittedName>
</protein>
<evidence type="ECO:0000256" key="2">
    <source>
        <dbReference type="SAM" id="Phobius"/>
    </source>
</evidence>
<dbReference type="InterPro" id="IPR046240">
    <property type="entry name" value="DUF6273"/>
</dbReference>
<reference evidence="5 6" key="1">
    <citation type="submission" date="2020-10" db="EMBL/GenBank/DDBJ databases">
        <title>Olsenella immobilis sp.nov., isolated from the mud in a fermentation cellar used for the production of Chinese strong-flavoured liquor.</title>
        <authorList>
            <person name="Lu L."/>
        </authorList>
    </citation>
    <scope>NUCLEOTIDE SEQUENCE [LARGE SCALE GENOMIC DNA]</scope>
    <source>
        <strain evidence="5 6">LZLJ-2</strain>
    </source>
</reference>
<proteinExistence type="predicted"/>
<feature type="compositionally biased region" description="Basic and acidic residues" evidence="1">
    <location>
        <begin position="88"/>
        <end position="109"/>
    </location>
</feature>
<dbReference type="Pfam" id="PF13240">
    <property type="entry name" value="Zn_Ribbon_1"/>
    <property type="match status" value="1"/>
</dbReference>
<keyword evidence="2" id="KW-1133">Transmembrane helix</keyword>
<sequence>MRCMKCGEELPVGARFCPSCGAAVEEDVPAPKKLEEPLSPLEAAAVPLVPIAPPPRATRITPRNPRAYVPRANHPASKVSWGSGSDSPRTEPHEDEGHEEGSATLKADETAPSLSAARSPLPRGSHRLKLIHPSHGVIVGICSVVGVVLFVVLVRASLSWFGPFSGGSNNDSPSIVDEDTTAVDEGNENASAGASEAATDDEGPTIRAAVADYTWDELAQISTLIEATSTDAAALEVAERYHLCTTAGKLDGTQTKELELADGTSVTMRVAGFLQDEKADGSGRAGISFIASTSVASEPMNANAQMTGGWSGSTLRTWLSDTLLTELPDEVTSHAVAVKKLTSPVPGSGSTMQVATDDLLWVPSYSEVVGALTSGNKRNGIYEAEGEQYQLFSDANVSWSESNKLLALGDDAYWWLRSPDPSNGSWFMCVTPDGLPTYGHKPATKNAVLIGFSF</sequence>
<evidence type="ECO:0000313" key="6">
    <source>
        <dbReference type="Proteomes" id="UP000593735"/>
    </source>
</evidence>
<keyword evidence="6" id="KW-1185">Reference proteome</keyword>
<name>A0A7S7RUV6_9ACTN</name>
<accession>A0A7S7RUV6</accession>
<feature type="transmembrane region" description="Helical" evidence="2">
    <location>
        <begin position="137"/>
        <end position="161"/>
    </location>
</feature>
<dbReference type="InterPro" id="IPR026870">
    <property type="entry name" value="Zinc_ribbon_dom"/>
</dbReference>
<keyword evidence="2" id="KW-0812">Transmembrane</keyword>
<feature type="domain" description="DUF6273" evidence="4">
    <location>
        <begin position="290"/>
        <end position="434"/>
    </location>
</feature>
<evidence type="ECO:0000259" key="4">
    <source>
        <dbReference type="Pfam" id="PF19789"/>
    </source>
</evidence>
<gene>
    <name evidence="5" type="ORF">INP52_00160</name>
</gene>
<feature type="compositionally biased region" description="Low complexity" evidence="1">
    <location>
        <begin position="57"/>
        <end position="67"/>
    </location>
</feature>
<evidence type="ECO:0000259" key="3">
    <source>
        <dbReference type="Pfam" id="PF13240"/>
    </source>
</evidence>
<organism evidence="5 6">
    <name type="scientific">Thermophilibacter immobilis</name>
    <dbReference type="NCBI Taxonomy" id="2779519"/>
    <lineage>
        <taxon>Bacteria</taxon>
        <taxon>Bacillati</taxon>
        <taxon>Actinomycetota</taxon>
        <taxon>Coriobacteriia</taxon>
        <taxon>Coriobacteriales</taxon>
        <taxon>Atopobiaceae</taxon>
        <taxon>Thermophilibacter</taxon>
    </lineage>
</organism>
<dbReference type="KEGG" id="tio:INP52_00160"/>
<dbReference type="Proteomes" id="UP000593735">
    <property type="component" value="Chromosome"/>
</dbReference>
<evidence type="ECO:0000313" key="5">
    <source>
        <dbReference type="EMBL" id="QOY60679.1"/>
    </source>
</evidence>
<dbReference type="Pfam" id="PF19789">
    <property type="entry name" value="DUF6273"/>
    <property type="match status" value="1"/>
</dbReference>
<keyword evidence="2" id="KW-0472">Membrane</keyword>
<dbReference type="EMBL" id="CP063767">
    <property type="protein sequence ID" value="QOY60679.1"/>
    <property type="molecule type" value="Genomic_DNA"/>
</dbReference>
<dbReference type="AlphaFoldDB" id="A0A7S7RUV6"/>
<feature type="region of interest" description="Disordered" evidence="1">
    <location>
        <begin position="54"/>
        <end position="121"/>
    </location>
</feature>
<feature type="domain" description="Zinc-ribbon" evidence="3">
    <location>
        <begin position="3"/>
        <end position="23"/>
    </location>
</feature>
<evidence type="ECO:0000256" key="1">
    <source>
        <dbReference type="SAM" id="MobiDB-lite"/>
    </source>
</evidence>